<dbReference type="PaxDb" id="4577-GRMZM2G455978_P01"/>
<feature type="region of interest" description="Disordered" evidence="2">
    <location>
        <begin position="91"/>
        <end position="116"/>
    </location>
</feature>
<accession>A0A1D6E0N2</accession>
<sequence length="197" mass="21870">MSRCMDKGQVQPKSAMAADVVSLGDSWLGYAICKELLEPVKNAEEQDWFRRLSDRWKWVGAAMWSFPAAKRMSNVAVVVPKSGSSLWADLQHRAPQDSRPTKSVAEPEAHLLHSSTSGSTSACRVLGAYPSAKTSSPEHLRTPLYLESPVPPEAPRDSNKRRTKLDTNLVRGVPPPEILERCEFLEPLSGKALEDYR</sequence>
<reference evidence="3" key="1">
    <citation type="submission" date="2015-12" db="EMBL/GenBank/DDBJ databases">
        <title>Update maize B73 reference genome by single molecule sequencing technologies.</title>
        <authorList>
            <consortium name="Maize Genome Sequencing Project"/>
            <person name="Ware D."/>
        </authorList>
    </citation>
    <scope>NUCLEOTIDE SEQUENCE [LARGE SCALE GENOMIC DNA]</scope>
    <source>
        <tissue evidence="3">Seedling</tissue>
    </source>
</reference>
<dbReference type="STRING" id="4577.A0A1D6E0N2"/>
<dbReference type="AlphaFoldDB" id="A0A1D6E0N2"/>
<evidence type="ECO:0000256" key="1">
    <source>
        <dbReference type="ARBA" id="ARBA00022729"/>
    </source>
</evidence>
<evidence type="ECO:0000313" key="3">
    <source>
        <dbReference type="EMBL" id="ONM14283.1"/>
    </source>
</evidence>
<organism evidence="3">
    <name type="scientific">Zea mays</name>
    <name type="common">Maize</name>
    <dbReference type="NCBI Taxonomy" id="4577"/>
    <lineage>
        <taxon>Eukaryota</taxon>
        <taxon>Viridiplantae</taxon>
        <taxon>Streptophyta</taxon>
        <taxon>Embryophyta</taxon>
        <taxon>Tracheophyta</taxon>
        <taxon>Spermatophyta</taxon>
        <taxon>Magnoliopsida</taxon>
        <taxon>Liliopsida</taxon>
        <taxon>Poales</taxon>
        <taxon>Poaceae</taxon>
        <taxon>PACMAD clade</taxon>
        <taxon>Panicoideae</taxon>
        <taxon>Andropogonodae</taxon>
        <taxon>Andropogoneae</taxon>
        <taxon>Tripsacinae</taxon>
        <taxon>Zea</taxon>
    </lineage>
</organism>
<feature type="region of interest" description="Disordered" evidence="2">
    <location>
        <begin position="132"/>
        <end position="172"/>
    </location>
</feature>
<dbReference type="PANTHER" id="PTHR30222:SF17">
    <property type="entry name" value="SPERMIDINE_PUTRESCINE-BINDING PERIPLASMIC PROTEIN"/>
    <property type="match status" value="1"/>
</dbReference>
<gene>
    <name evidence="3" type="ORF">ZEAMMB73_Zm00001d002425</name>
</gene>
<dbReference type="PANTHER" id="PTHR30222">
    <property type="entry name" value="SPERMIDINE/PUTRESCINE-BINDING PERIPLASMIC PROTEIN"/>
    <property type="match status" value="1"/>
</dbReference>
<dbReference type="eggNOG" id="ENOG502QUR6">
    <property type="taxonomic scope" value="Eukaryota"/>
</dbReference>
<proteinExistence type="predicted"/>
<feature type="compositionally biased region" description="Basic and acidic residues" evidence="2">
    <location>
        <begin position="91"/>
        <end position="111"/>
    </location>
</feature>
<dbReference type="EMBL" id="CM007648">
    <property type="protein sequence ID" value="ONM14283.1"/>
    <property type="molecule type" value="Genomic_DNA"/>
</dbReference>
<evidence type="ECO:0000256" key="2">
    <source>
        <dbReference type="SAM" id="MobiDB-lite"/>
    </source>
</evidence>
<dbReference type="ExpressionAtlas" id="A0A1D6E0N2">
    <property type="expression patterns" value="baseline and differential"/>
</dbReference>
<protein>
    <submittedName>
        <fullName evidence="3">Putrescine-binding periplasmic protein-related</fullName>
    </submittedName>
</protein>
<dbReference type="InParanoid" id="A0A1D6E0N2"/>
<keyword evidence="1" id="KW-0732">Signal</keyword>
<name>A0A1D6E0N2_MAIZE</name>